<dbReference type="EMBL" id="JBBWWQ010000016">
    <property type="protein sequence ID" value="KAK8926356.1"/>
    <property type="molecule type" value="Genomic_DNA"/>
</dbReference>
<feature type="compositionally biased region" description="Gly residues" evidence="1">
    <location>
        <begin position="65"/>
        <end position="74"/>
    </location>
</feature>
<gene>
    <name evidence="2" type="ORF">KSP39_PZI018001</name>
</gene>
<evidence type="ECO:0000313" key="3">
    <source>
        <dbReference type="Proteomes" id="UP001418222"/>
    </source>
</evidence>
<dbReference type="Proteomes" id="UP001418222">
    <property type="component" value="Unassembled WGS sequence"/>
</dbReference>
<feature type="region of interest" description="Disordered" evidence="1">
    <location>
        <begin position="65"/>
        <end position="118"/>
    </location>
</feature>
<comment type="caution">
    <text evidence="2">The sequence shown here is derived from an EMBL/GenBank/DDBJ whole genome shotgun (WGS) entry which is preliminary data.</text>
</comment>
<reference evidence="2 3" key="1">
    <citation type="journal article" date="2022" name="Nat. Plants">
        <title>Genomes of leafy and leafless Platanthera orchids illuminate the evolution of mycoheterotrophy.</title>
        <authorList>
            <person name="Li M.H."/>
            <person name="Liu K.W."/>
            <person name="Li Z."/>
            <person name="Lu H.C."/>
            <person name="Ye Q.L."/>
            <person name="Zhang D."/>
            <person name="Wang J.Y."/>
            <person name="Li Y.F."/>
            <person name="Zhong Z.M."/>
            <person name="Liu X."/>
            <person name="Yu X."/>
            <person name="Liu D.K."/>
            <person name="Tu X.D."/>
            <person name="Liu B."/>
            <person name="Hao Y."/>
            <person name="Liao X.Y."/>
            <person name="Jiang Y.T."/>
            <person name="Sun W.H."/>
            <person name="Chen J."/>
            <person name="Chen Y.Q."/>
            <person name="Ai Y."/>
            <person name="Zhai J.W."/>
            <person name="Wu S.S."/>
            <person name="Zhou Z."/>
            <person name="Hsiao Y.Y."/>
            <person name="Wu W.L."/>
            <person name="Chen Y.Y."/>
            <person name="Lin Y.F."/>
            <person name="Hsu J.L."/>
            <person name="Li C.Y."/>
            <person name="Wang Z.W."/>
            <person name="Zhao X."/>
            <person name="Zhong W.Y."/>
            <person name="Ma X.K."/>
            <person name="Ma L."/>
            <person name="Huang J."/>
            <person name="Chen G.Z."/>
            <person name="Huang M.Z."/>
            <person name="Huang L."/>
            <person name="Peng D.H."/>
            <person name="Luo Y.B."/>
            <person name="Zou S.Q."/>
            <person name="Chen S.P."/>
            <person name="Lan S."/>
            <person name="Tsai W.C."/>
            <person name="Van de Peer Y."/>
            <person name="Liu Z.J."/>
        </authorList>
    </citation>
    <scope>NUCLEOTIDE SEQUENCE [LARGE SCALE GENOMIC DNA]</scope>
    <source>
        <strain evidence="2">Lor287</strain>
    </source>
</reference>
<protein>
    <submittedName>
        <fullName evidence="2">Uncharacterized protein</fullName>
    </submittedName>
</protein>
<evidence type="ECO:0000313" key="2">
    <source>
        <dbReference type="EMBL" id="KAK8926356.1"/>
    </source>
</evidence>
<proteinExistence type="predicted"/>
<sequence length="118" mass="12246">MRCLVLPFLPIRRARGIWRSSSESGLETVTGTGGTSSVCTCSTVVGRREYVYIIGGAEVEGTRVGGGIGAGGGIGRRRNSPSSRGTASESSGGPTSPLNQSTGMYMNNQLGMSNISWK</sequence>
<name>A0AAP0FZD9_9ASPA</name>
<evidence type="ECO:0000256" key="1">
    <source>
        <dbReference type="SAM" id="MobiDB-lite"/>
    </source>
</evidence>
<dbReference type="AlphaFoldDB" id="A0AAP0FZD9"/>
<accession>A0AAP0FZD9</accession>
<organism evidence="2 3">
    <name type="scientific">Platanthera zijinensis</name>
    <dbReference type="NCBI Taxonomy" id="2320716"/>
    <lineage>
        <taxon>Eukaryota</taxon>
        <taxon>Viridiplantae</taxon>
        <taxon>Streptophyta</taxon>
        <taxon>Embryophyta</taxon>
        <taxon>Tracheophyta</taxon>
        <taxon>Spermatophyta</taxon>
        <taxon>Magnoliopsida</taxon>
        <taxon>Liliopsida</taxon>
        <taxon>Asparagales</taxon>
        <taxon>Orchidaceae</taxon>
        <taxon>Orchidoideae</taxon>
        <taxon>Orchideae</taxon>
        <taxon>Orchidinae</taxon>
        <taxon>Platanthera</taxon>
    </lineage>
</organism>
<keyword evidence="3" id="KW-1185">Reference proteome</keyword>
<feature type="compositionally biased region" description="Polar residues" evidence="1">
    <location>
        <begin position="80"/>
        <end position="118"/>
    </location>
</feature>